<dbReference type="InterPro" id="IPR011009">
    <property type="entry name" value="Kinase-like_dom_sf"/>
</dbReference>
<protein>
    <recommendedName>
        <fullName evidence="1">Protein kinase domain-containing protein</fullName>
    </recommendedName>
</protein>
<dbReference type="InterPro" id="IPR001245">
    <property type="entry name" value="Ser-Thr/Tyr_kinase_cat_dom"/>
</dbReference>
<dbReference type="InterPro" id="IPR000719">
    <property type="entry name" value="Prot_kinase_dom"/>
</dbReference>
<accession>A0AAD5GH96</accession>
<evidence type="ECO:0000313" key="3">
    <source>
        <dbReference type="Proteomes" id="UP001206925"/>
    </source>
</evidence>
<dbReference type="GO" id="GO:0007165">
    <property type="term" value="P:signal transduction"/>
    <property type="evidence" value="ECO:0007669"/>
    <property type="project" value="TreeGrafter"/>
</dbReference>
<feature type="domain" description="Protein kinase" evidence="1">
    <location>
        <begin position="1"/>
        <end position="90"/>
    </location>
</feature>
<evidence type="ECO:0000313" key="2">
    <source>
        <dbReference type="EMBL" id="KAI7741249.1"/>
    </source>
</evidence>
<organism evidence="2 3">
    <name type="scientific">Ambrosia artemisiifolia</name>
    <name type="common">Common ragweed</name>
    <dbReference type="NCBI Taxonomy" id="4212"/>
    <lineage>
        <taxon>Eukaryota</taxon>
        <taxon>Viridiplantae</taxon>
        <taxon>Streptophyta</taxon>
        <taxon>Embryophyta</taxon>
        <taxon>Tracheophyta</taxon>
        <taxon>Spermatophyta</taxon>
        <taxon>Magnoliopsida</taxon>
        <taxon>eudicotyledons</taxon>
        <taxon>Gunneridae</taxon>
        <taxon>Pentapetalae</taxon>
        <taxon>asterids</taxon>
        <taxon>campanulids</taxon>
        <taxon>Asterales</taxon>
        <taxon>Asteraceae</taxon>
        <taxon>Asteroideae</taxon>
        <taxon>Heliantheae alliance</taxon>
        <taxon>Heliantheae</taxon>
        <taxon>Ambrosia</taxon>
    </lineage>
</organism>
<proteinExistence type="predicted"/>
<dbReference type="GO" id="GO:0004672">
    <property type="term" value="F:protein kinase activity"/>
    <property type="evidence" value="ECO:0007669"/>
    <property type="project" value="InterPro"/>
</dbReference>
<dbReference type="GO" id="GO:0005737">
    <property type="term" value="C:cytoplasm"/>
    <property type="evidence" value="ECO:0007669"/>
    <property type="project" value="TreeGrafter"/>
</dbReference>
<sequence>MEHKVMHVEHNSHKVDVFSFGIVLWEILTREEPYANMHYGAIIGGIVNNTLRPTIPSDCDPDWRRLMEQCWAPDPAVRPSFTEITNQLRVMSSAHKANAHKPS</sequence>
<dbReference type="Proteomes" id="UP001206925">
    <property type="component" value="Unassembled WGS sequence"/>
</dbReference>
<dbReference type="EMBL" id="JAMZMK010008234">
    <property type="protein sequence ID" value="KAI7741249.1"/>
    <property type="molecule type" value="Genomic_DNA"/>
</dbReference>
<dbReference type="PANTHER" id="PTHR23257:SF957">
    <property type="entry name" value="F3O9.7 PROTEIN-RELATED"/>
    <property type="match status" value="1"/>
</dbReference>
<dbReference type="AlphaFoldDB" id="A0AAD5GH96"/>
<dbReference type="Pfam" id="PF07714">
    <property type="entry name" value="PK_Tyr_Ser-Thr"/>
    <property type="match status" value="1"/>
</dbReference>
<dbReference type="InterPro" id="IPR050167">
    <property type="entry name" value="Ser_Thr_protein_kinase"/>
</dbReference>
<dbReference type="PROSITE" id="PS50011">
    <property type="entry name" value="PROTEIN_KINASE_DOM"/>
    <property type="match status" value="1"/>
</dbReference>
<dbReference type="Gene3D" id="1.10.510.10">
    <property type="entry name" value="Transferase(Phosphotransferase) domain 1"/>
    <property type="match status" value="1"/>
</dbReference>
<dbReference type="PANTHER" id="PTHR23257">
    <property type="entry name" value="SERINE-THREONINE PROTEIN KINASE"/>
    <property type="match status" value="1"/>
</dbReference>
<reference evidence="2" key="1">
    <citation type="submission" date="2022-06" db="EMBL/GenBank/DDBJ databases">
        <title>Uncovering the hologenomic basis of an extraordinary plant invasion.</title>
        <authorList>
            <person name="Bieker V.C."/>
            <person name="Martin M.D."/>
            <person name="Gilbert T."/>
            <person name="Hodgins K."/>
            <person name="Battlay P."/>
            <person name="Petersen B."/>
            <person name="Wilson J."/>
        </authorList>
    </citation>
    <scope>NUCLEOTIDE SEQUENCE</scope>
    <source>
        <strain evidence="2">AA19_3_7</strain>
        <tissue evidence="2">Leaf</tissue>
    </source>
</reference>
<evidence type="ECO:0000259" key="1">
    <source>
        <dbReference type="PROSITE" id="PS50011"/>
    </source>
</evidence>
<comment type="caution">
    <text evidence="2">The sequence shown here is derived from an EMBL/GenBank/DDBJ whole genome shotgun (WGS) entry which is preliminary data.</text>
</comment>
<keyword evidence="3" id="KW-1185">Reference proteome</keyword>
<gene>
    <name evidence="2" type="ORF">M8C21_023859</name>
</gene>
<name>A0AAD5GH96_AMBAR</name>
<dbReference type="GO" id="GO:0005524">
    <property type="term" value="F:ATP binding"/>
    <property type="evidence" value="ECO:0007669"/>
    <property type="project" value="InterPro"/>
</dbReference>
<dbReference type="SUPFAM" id="SSF56112">
    <property type="entry name" value="Protein kinase-like (PK-like)"/>
    <property type="match status" value="1"/>
</dbReference>